<gene>
    <name evidence="1" type="ORF">BDN72DRAFT_291432</name>
</gene>
<keyword evidence="2" id="KW-1185">Reference proteome</keyword>
<sequence>MSADWAWKTADIIANDPSTHGAMLIPIIVGSDKTTVSVATGHQQYHPVYISPGNLTNTARRAHTNAVLPVAFLPIPKTNRKQRKRREWKKFCRQLYHTCFEKIFLPLEPGMTTPELIRCPDHHLRRGIYNLGPHVMDYIEQVWMAAIVQMWCAKCLARPENLDQPGVRQRTQRNREGFISAFDSKVLWDEWGIRDDIVPYTHQFPRADIHELITPDLLHQIIKGVFKDHLVTWVSEYLVQRHGEAQALEIIKDIDRRISSVPAFPGLRRFPDGRDFQQWTGDDSKALMKVYLPAITGYVPPAMISCISAFLDFAYLARRNSLSSTDLEQLEHALTRFTQHRTAFIQEGFQTSLPRQHSLQHYIDSIRLFGSPNGLCSSIMESKHIKAVKEPWRRSNRYNALIQMLRTIERTDKLNAVRSKFTKRGMMVGTTFTYTAAQILGEALPFQPQPDDEEWDDDIGPVSGPKDLTKVSLAVTREPGYPRDLNELGIYIHQPEFPEALQQFLWGQLHPDSTIPSTDVPDDDLPTIKCPVYVHHSAVARFYAPSDLCGAGGMKQERIRSHPHWKNNDARWDTAFIETDADQPGMLGFTIGRVLLFFSFRYLDQRYECALVHWLVRYDEEPDPETGLWIVCPEYGPNQQRTIQVVHVKSIARGAHLIPIYGSDPLPEDFEYTCALDSFQAYYVNSYADNHIHELLHVSS</sequence>
<evidence type="ECO:0000313" key="2">
    <source>
        <dbReference type="Proteomes" id="UP000308600"/>
    </source>
</evidence>
<dbReference type="EMBL" id="ML208496">
    <property type="protein sequence ID" value="TFK63944.1"/>
    <property type="molecule type" value="Genomic_DNA"/>
</dbReference>
<protein>
    <submittedName>
        <fullName evidence="1">Uncharacterized protein</fullName>
    </submittedName>
</protein>
<reference evidence="1 2" key="1">
    <citation type="journal article" date="2019" name="Nat. Ecol. Evol.">
        <title>Megaphylogeny resolves global patterns of mushroom evolution.</title>
        <authorList>
            <person name="Varga T."/>
            <person name="Krizsan K."/>
            <person name="Foldi C."/>
            <person name="Dima B."/>
            <person name="Sanchez-Garcia M."/>
            <person name="Sanchez-Ramirez S."/>
            <person name="Szollosi G.J."/>
            <person name="Szarkandi J.G."/>
            <person name="Papp V."/>
            <person name="Albert L."/>
            <person name="Andreopoulos W."/>
            <person name="Angelini C."/>
            <person name="Antonin V."/>
            <person name="Barry K.W."/>
            <person name="Bougher N.L."/>
            <person name="Buchanan P."/>
            <person name="Buyck B."/>
            <person name="Bense V."/>
            <person name="Catcheside P."/>
            <person name="Chovatia M."/>
            <person name="Cooper J."/>
            <person name="Damon W."/>
            <person name="Desjardin D."/>
            <person name="Finy P."/>
            <person name="Geml J."/>
            <person name="Haridas S."/>
            <person name="Hughes K."/>
            <person name="Justo A."/>
            <person name="Karasinski D."/>
            <person name="Kautmanova I."/>
            <person name="Kiss B."/>
            <person name="Kocsube S."/>
            <person name="Kotiranta H."/>
            <person name="LaButti K.M."/>
            <person name="Lechner B.E."/>
            <person name="Liimatainen K."/>
            <person name="Lipzen A."/>
            <person name="Lukacs Z."/>
            <person name="Mihaltcheva S."/>
            <person name="Morgado L.N."/>
            <person name="Niskanen T."/>
            <person name="Noordeloos M.E."/>
            <person name="Ohm R.A."/>
            <person name="Ortiz-Santana B."/>
            <person name="Ovrebo C."/>
            <person name="Racz N."/>
            <person name="Riley R."/>
            <person name="Savchenko A."/>
            <person name="Shiryaev A."/>
            <person name="Soop K."/>
            <person name="Spirin V."/>
            <person name="Szebenyi C."/>
            <person name="Tomsovsky M."/>
            <person name="Tulloss R.E."/>
            <person name="Uehling J."/>
            <person name="Grigoriev I.V."/>
            <person name="Vagvolgyi C."/>
            <person name="Papp T."/>
            <person name="Martin F.M."/>
            <person name="Miettinen O."/>
            <person name="Hibbett D.S."/>
            <person name="Nagy L.G."/>
        </authorList>
    </citation>
    <scope>NUCLEOTIDE SEQUENCE [LARGE SCALE GENOMIC DNA]</scope>
    <source>
        <strain evidence="1 2">NL-1719</strain>
    </source>
</reference>
<name>A0ACD3AF01_9AGAR</name>
<evidence type="ECO:0000313" key="1">
    <source>
        <dbReference type="EMBL" id="TFK63944.1"/>
    </source>
</evidence>
<proteinExistence type="predicted"/>
<dbReference type="Proteomes" id="UP000308600">
    <property type="component" value="Unassembled WGS sequence"/>
</dbReference>
<organism evidence="1 2">
    <name type="scientific">Pluteus cervinus</name>
    <dbReference type="NCBI Taxonomy" id="181527"/>
    <lineage>
        <taxon>Eukaryota</taxon>
        <taxon>Fungi</taxon>
        <taxon>Dikarya</taxon>
        <taxon>Basidiomycota</taxon>
        <taxon>Agaricomycotina</taxon>
        <taxon>Agaricomycetes</taxon>
        <taxon>Agaricomycetidae</taxon>
        <taxon>Agaricales</taxon>
        <taxon>Pluteineae</taxon>
        <taxon>Pluteaceae</taxon>
        <taxon>Pluteus</taxon>
    </lineage>
</organism>
<accession>A0ACD3AF01</accession>